<dbReference type="SMART" id="SM00369">
    <property type="entry name" value="LRR_TYP"/>
    <property type="match status" value="4"/>
</dbReference>
<dbReference type="InterPro" id="IPR035897">
    <property type="entry name" value="Toll_tir_struct_dom_sf"/>
</dbReference>
<keyword evidence="10" id="KW-0325">Glycoprotein</keyword>
<dbReference type="PIRSF" id="PIRSF037595">
    <property type="entry name" value="Toll-like_receptor"/>
    <property type="match status" value="1"/>
</dbReference>
<dbReference type="PANTHER" id="PTHR24365:SF541">
    <property type="entry name" value="PROTEIN TOLL-RELATED"/>
    <property type="match status" value="1"/>
</dbReference>
<dbReference type="GeneID" id="111103073"/>
<dbReference type="RefSeq" id="XP_022291783.1">
    <property type="nucleotide sequence ID" value="XM_022436075.1"/>
</dbReference>
<evidence type="ECO:0000256" key="12">
    <source>
        <dbReference type="SAM" id="SignalP"/>
    </source>
</evidence>
<dbReference type="GO" id="GO:0002224">
    <property type="term" value="P:toll-like receptor signaling pathway"/>
    <property type="evidence" value="ECO:0007669"/>
    <property type="project" value="InterPro"/>
</dbReference>
<keyword evidence="6" id="KW-0677">Repeat</keyword>
<feature type="chain" id="PRO_5034662932" evidence="12">
    <location>
        <begin position="25"/>
        <end position="724"/>
    </location>
</feature>
<dbReference type="AlphaFoldDB" id="A0A8B8AMD3"/>
<evidence type="ECO:0000256" key="5">
    <source>
        <dbReference type="ARBA" id="ARBA00022729"/>
    </source>
</evidence>
<evidence type="ECO:0000256" key="9">
    <source>
        <dbReference type="ARBA" id="ARBA00023170"/>
    </source>
</evidence>
<dbReference type="InterPro" id="IPR001611">
    <property type="entry name" value="Leu-rich_rpt"/>
</dbReference>
<feature type="signal peptide" evidence="12">
    <location>
        <begin position="1"/>
        <end position="24"/>
    </location>
</feature>
<evidence type="ECO:0000256" key="4">
    <source>
        <dbReference type="ARBA" id="ARBA00022692"/>
    </source>
</evidence>
<reference evidence="15" key="1">
    <citation type="submission" date="2025-08" db="UniProtKB">
        <authorList>
            <consortium name="RefSeq"/>
        </authorList>
    </citation>
    <scope>IDENTIFICATION</scope>
    <source>
        <tissue evidence="15">Whole sample</tissue>
    </source>
</reference>
<evidence type="ECO:0000256" key="10">
    <source>
        <dbReference type="ARBA" id="ARBA00023180"/>
    </source>
</evidence>
<dbReference type="InterPro" id="IPR017241">
    <property type="entry name" value="Toll-like_receptor"/>
</dbReference>
<name>A0A8B8AMD3_CRAVI</name>
<dbReference type="GO" id="GO:0004888">
    <property type="term" value="F:transmembrane signaling receptor activity"/>
    <property type="evidence" value="ECO:0007669"/>
    <property type="project" value="InterPro"/>
</dbReference>
<keyword evidence="7 11" id="KW-1133">Transmembrane helix</keyword>
<keyword evidence="4 11" id="KW-0812">Transmembrane</keyword>
<accession>A0A8B8AMD3</accession>
<evidence type="ECO:0000256" key="6">
    <source>
        <dbReference type="ARBA" id="ARBA00022737"/>
    </source>
</evidence>
<dbReference type="GO" id="GO:0006955">
    <property type="term" value="P:immune response"/>
    <property type="evidence" value="ECO:0007669"/>
    <property type="project" value="InterPro"/>
</dbReference>
<dbReference type="Gene3D" id="3.80.10.10">
    <property type="entry name" value="Ribonuclease Inhibitor"/>
    <property type="match status" value="3"/>
</dbReference>
<gene>
    <name evidence="15" type="primary">LOC111103073</name>
</gene>
<dbReference type="Pfam" id="PF13855">
    <property type="entry name" value="LRR_8"/>
    <property type="match status" value="2"/>
</dbReference>
<comment type="subcellular location">
    <subcellularLocation>
        <location evidence="1">Membrane</location>
        <topology evidence="1">Single-pass type I membrane protein</topology>
    </subcellularLocation>
</comment>
<dbReference type="SMART" id="SM00255">
    <property type="entry name" value="TIR"/>
    <property type="match status" value="1"/>
</dbReference>
<evidence type="ECO:0000256" key="7">
    <source>
        <dbReference type="ARBA" id="ARBA00022989"/>
    </source>
</evidence>
<keyword evidence="9" id="KW-0675">Receptor</keyword>
<dbReference type="Pfam" id="PF13676">
    <property type="entry name" value="TIR_2"/>
    <property type="match status" value="1"/>
</dbReference>
<dbReference type="PRINTS" id="PR00019">
    <property type="entry name" value="LEURICHRPT"/>
</dbReference>
<evidence type="ECO:0000256" key="3">
    <source>
        <dbReference type="ARBA" id="ARBA00022614"/>
    </source>
</evidence>
<evidence type="ECO:0000313" key="15">
    <source>
        <dbReference type="RefSeq" id="XP_022291783.1"/>
    </source>
</evidence>
<keyword evidence="14" id="KW-1185">Reference proteome</keyword>
<keyword evidence="3" id="KW-0433">Leucine-rich repeat</keyword>
<evidence type="ECO:0000256" key="2">
    <source>
        <dbReference type="ARBA" id="ARBA00009634"/>
    </source>
</evidence>
<organism evidence="14 15">
    <name type="scientific">Crassostrea virginica</name>
    <name type="common">Eastern oyster</name>
    <dbReference type="NCBI Taxonomy" id="6565"/>
    <lineage>
        <taxon>Eukaryota</taxon>
        <taxon>Metazoa</taxon>
        <taxon>Spiralia</taxon>
        <taxon>Lophotrochozoa</taxon>
        <taxon>Mollusca</taxon>
        <taxon>Bivalvia</taxon>
        <taxon>Autobranchia</taxon>
        <taxon>Pteriomorphia</taxon>
        <taxon>Ostreida</taxon>
        <taxon>Ostreoidea</taxon>
        <taxon>Ostreidae</taxon>
        <taxon>Crassostrea</taxon>
    </lineage>
</organism>
<comment type="similarity">
    <text evidence="2">Belongs to the Toll-like receptor family.</text>
</comment>
<keyword evidence="5 12" id="KW-0732">Signal</keyword>
<evidence type="ECO:0000256" key="8">
    <source>
        <dbReference type="ARBA" id="ARBA00023136"/>
    </source>
</evidence>
<dbReference type="Gene3D" id="3.40.50.10140">
    <property type="entry name" value="Toll/interleukin-1 receptor homology (TIR) domain"/>
    <property type="match status" value="1"/>
</dbReference>
<feature type="transmembrane region" description="Helical" evidence="11">
    <location>
        <begin position="521"/>
        <end position="543"/>
    </location>
</feature>
<dbReference type="InterPro" id="IPR000157">
    <property type="entry name" value="TIR_dom"/>
</dbReference>
<protein>
    <submittedName>
        <fullName evidence="15">Toll-like receptor 4</fullName>
    </submittedName>
</protein>
<proteinExistence type="inferred from homology"/>
<dbReference type="KEGG" id="cvn:111103073"/>
<dbReference type="SUPFAM" id="SSF52200">
    <property type="entry name" value="Toll/Interleukin receptor TIR domain"/>
    <property type="match status" value="1"/>
</dbReference>
<evidence type="ECO:0000313" key="14">
    <source>
        <dbReference type="Proteomes" id="UP000694844"/>
    </source>
</evidence>
<dbReference type="InterPro" id="IPR032675">
    <property type="entry name" value="LRR_dom_sf"/>
</dbReference>
<sequence length="724" mass="83149">MLHKMRSHICFLAFFPYLGISVLAAFYCPQTKCFCSSSSDCKWLVDCSELNLKKVPPKFPANVTCINLSGNMLTEIKGSSFQELENLWSLDLSKNKLKTVEKGAFVKLRKLKHLDISSNINLGLSVLKNVTDGLNQTNIKVFKVNQISCPAGRSTILRRAHLINLDNTSLVELSIADNRIEMMEPCVLYNLPKSIKRLDIASNRLIAAKYVLEYTTLAHVEVINASLRNSPAPFLTSLARCEENLDTSENYNDDNLCHVARPYSSSNWLISITVPAFLDTLYVNSSKIFSQVLKFKLLPNKLRRVYLQDNIIHSWAGPMYGVENITVLDMSRNFCARIYKDIAVNLHGLITLNLSENALGSKFQFDVTGKIMRNLRRLQYLDISNNRIQALPYPFFKNLNSIVHLKVSNNLLSEWNVATRHMLNLTTLDLSQNRLGTISTNGMSELSLLFARGNLSINLKDNRLLCTCDNLNFLEWMSSNRAHFVMFHLYTCSKAQKSGLDFKQFDKSIAKLKDMCKSYTVYYIIISVTATCISSLAIFVVLYRNRWKIRYLRYTLLQRGLRNGNLLRTNGSDEDFFLYDAFVSYTSKDREFVIRDMIQNLEELYGLRLLIRDRSFLPGEPKCQQIVRSIQESKKTLCVVSKRFLKSAWRDYELNMARVEGVEARKTLKYVVLILLPEVYNGGYPKKISDFLKKNCFIEYPDDPTGYEEFWQNLSNTLQENSES</sequence>
<evidence type="ECO:0000259" key="13">
    <source>
        <dbReference type="PROSITE" id="PS50104"/>
    </source>
</evidence>
<dbReference type="PROSITE" id="PS51450">
    <property type="entry name" value="LRR"/>
    <property type="match status" value="1"/>
</dbReference>
<dbReference type="PANTHER" id="PTHR24365">
    <property type="entry name" value="TOLL-LIKE RECEPTOR"/>
    <property type="match status" value="1"/>
</dbReference>
<feature type="domain" description="TIR" evidence="13">
    <location>
        <begin position="577"/>
        <end position="718"/>
    </location>
</feature>
<evidence type="ECO:0000256" key="11">
    <source>
        <dbReference type="SAM" id="Phobius"/>
    </source>
</evidence>
<keyword evidence="8 11" id="KW-0472">Membrane</keyword>
<evidence type="ECO:0000256" key="1">
    <source>
        <dbReference type="ARBA" id="ARBA00004479"/>
    </source>
</evidence>
<dbReference type="InterPro" id="IPR003591">
    <property type="entry name" value="Leu-rich_rpt_typical-subtyp"/>
</dbReference>
<dbReference type="SUPFAM" id="SSF52058">
    <property type="entry name" value="L domain-like"/>
    <property type="match status" value="1"/>
</dbReference>
<dbReference type="PROSITE" id="PS50104">
    <property type="entry name" value="TIR"/>
    <property type="match status" value="1"/>
</dbReference>
<dbReference type="Proteomes" id="UP000694844">
    <property type="component" value="Chromosome 7"/>
</dbReference>
<dbReference type="OrthoDB" id="6120626at2759"/>
<dbReference type="GO" id="GO:0005886">
    <property type="term" value="C:plasma membrane"/>
    <property type="evidence" value="ECO:0007669"/>
    <property type="project" value="TreeGrafter"/>
</dbReference>